<dbReference type="GO" id="GO:0008810">
    <property type="term" value="F:cellulase activity"/>
    <property type="evidence" value="ECO:0007669"/>
    <property type="project" value="InterPro"/>
</dbReference>
<evidence type="ECO:0000256" key="6">
    <source>
        <dbReference type="ARBA" id="ARBA00022989"/>
    </source>
</evidence>
<feature type="region of interest" description="Disordered" evidence="9">
    <location>
        <begin position="1"/>
        <end position="122"/>
    </location>
</feature>
<feature type="transmembrane region" description="Helical" evidence="10">
    <location>
        <begin position="341"/>
        <end position="362"/>
    </location>
</feature>
<feature type="compositionally biased region" description="Low complexity" evidence="9">
    <location>
        <begin position="251"/>
        <end position="263"/>
    </location>
</feature>
<reference evidence="12" key="1">
    <citation type="journal article" date="2020" name="Stud. Mycol.">
        <title>101 Dothideomycetes genomes: a test case for predicting lifestyles and emergence of pathogens.</title>
        <authorList>
            <person name="Haridas S."/>
            <person name="Albert R."/>
            <person name="Binder M."/>
            <person name="Bloem J."/>
            <person name="Labutti K."/>
            <person name="Salamov A."/>
            <person name="Andreopoulos B."/>
            <person name="Baker S."/>
            <person name="Barry K."/>
            <person name="Bills G."/>
            <person name="Bluhm B."/>
            <person name="Cannon C."/>
            <person name="Castanera R."/>
            <person name="Culley D."/>
            <person name="Daum C."/>
            <person name="Ezra D."/>
            <person name="Gonzalez J."/>
            <person name="Henrissat B."/>
            <person name="Kuo A."/>
            <person name="Liang C."/>
            <person name="Lipzen A."/>
            <person name="Lutzoni F."/>
            <person name="Magnuson J."/>
            <person name="Mondo S."/>
            <person name="Nolan M."/>
            <person name="Ohm R."/>
            <person name="Pangilinan J."/>
            <person name="Park H.-J."/>
            <person name="Ramirez L."/>
            <person name="Alfaro M."/>
            <person name="Sun H."/>
            <person name="Tritt A."/>
            <person name="Yoshinaga Y."/>
            <person name="Zwiers L.-H."/>
            <person name="Turgeon B."/>
            <person name="Goodwin S."/>
            <person name="Spatafora J."/>
            <person name="Crous P."/>
            <person name="Grigoriev I."/>
        </authorList>
    </citation>
    <scope>NUCLEOTIDE SEQUENCE</scope>
    <source>
        <strain evidence="12">CBS 121739</strain>
    </source>
</reference>
<evidence type="ECO:0000256" key="8">
    <source>
        <dbReference type="RuleBase" id="RU361163"/>
    </source>
</evidence>
<gene>
    <name evidence="12" type="ORF">EJ05DRAFT_535527</name>
</gene>
<feature type="compositionally biased region" description="Polar residues" evidence="9">
    <location>
        <begin position="68"/>
        <end position="81"/>
    </location>
</feature>
<dbReference type="InterPro" id="IPR013320">
    <property type="entry name" value="ConA-like_dom_sf"/>
</dbReference>
<keyword evidence="6 10" id="KW-1133">Transmembrane helix</keyword>
<comment type="similarity">
    <text evidence="2 8">Belongs to the glycosyl hydrolase 12 (cellulase H) family.</text>
</comment>
<feature type="region of interest" description="Disordered" evidence="9">
    <location>
        <begin position="251"/>
        <end position="279"/>
    </location>
</feature>
<keyword evidence="3" id="KW-0328">Glycosyltransferase</keyword>
<organism evidence="12 13">
    <name type="scientific">Pseudovirgaria hyperparasitica</name>
    <dbReference type="NCBI Taxonomy" id="470096"/>
    <lineage>
        <taxon>Eukaryota</taxon>
        <taxon>Fungi</taxon>
        <taxon>Dikarya</taxon>
        <taxon>Ascomycota</taxon>
        <taxon>Pezizomycotina</taxon>
        <taxon>Dothideomycetes</taxon>
        <taxon>Dothideomycetes incertae sedis</taxon>
        <taxon>Acrospermales</taxon>
        <taxon>Acrospermaceae</taxon>
        <taxon>Pseudovirgaria</taxon>
    </lineage>
</organism>
<dbReference type="GO" id="GO:0000272">
    <property type="term" value="P:polysaccharide catabolic process"/>
    <property type="evidence" value="ECO:0007669"/>
    <property type="project" value="UniProtKB-KW"/>
</dbReference>
<dbReference type="Proteomes" id="UP000799437">
    <property type="component" value="Unassembled WGS sequence"/>
</dbReference>
<dbReference type="GeneID" id="54490312"/>
<dbReference type="Gene3D" id="2.60.120.180">
    <property type="match status" value="1"/>
</dbReference>
<feature type="transmembrane region" description="Helical" evidence="10">
    <location>
        <begin position="1076"/>
        <end position="1100"/>
    </location>
</feature>
<accession>A0A6A6WJ94</accession>
<dbReference type="PANTHER" id="PTHR43867:SF2">
    <property type="entry name" value="CELLULOSE SYNTHASE CATALYTIC SUBUNIT A [UDP-FORMING]"/>
    <property type="match status" value="1"/>
</dbReference>
<name>A0A6A6WJ94_9PEZI</name>
<dbReference type="OrthoDB" id="89349at2759"/>
<feature type="region of interest" description="Disordered" evidence="9">
    <location>
        <begin position="139"/>
        <end position="211"/>
    </location>
</feature>
<dbReference type="PANTHER" id="PTHR43867">
    <property type="entry name" value="CELLULOSE SYNTHASE CATALYTIC SUBUNIT A [UDP-FORMING]"/>
    <property type="match status" value="1"/>
</dbReference>
<evidence type="ECO:0000256" key="7">
    <source>
        <dbReference type="ARBA" id="ARBA00023136"/>
    </source>
</evidence>
<dbReference type="AlphaFoldDB" id="A0A6A6WJ94"/>
<keyword evidence="8" id="KW-0378">Hydrolase</keyword>
<dbReference type="RefSeq" id="XP_033604745.1">
    <property type="nucleotide sequence ID" value="XM_033749258.1"/>
</dbReference>
<protein>
    <recommendedName>
        <fullName evidence="11">Glycosyltransferase 2-like domain-containing protein</fullName>
    </recommendedName>
</protein>
<dbReference type="Gene3D" id="3.90.550.10">
    <property type="entry name" value="Spore Coat Polysaccharide Biosynthesis Protein SpsA, Chain A"/>
    <property type="match status" value="1"/>
</dbReference>
<feature type="compositionally biased region" description="Polar residues" evidence="9">
    <location>
        <begin position="140"/>
        <end position="162"/>
    </location>
</feature>
<feature type="compositionally biased region" description="Polar residues" evidence="9">
    <location>
        <begin position="190"/>
        <end position="200"/>
    </location>
</feature>
<evidence type="ECO:0000256" key="3">
    <source>
        <dbReference type="ARBA" id="ARBA00022676"/>
    </source>
</evidence>
<feature type="domain" description="Glycosyltransferase 2-like" evidence="11">
    <location>
        <begin position="420"/>
        <end position="585"/>
    </location>
</feature>
<feature type="transmembrane region" description="Helical" evidence="10">
    <location>
        <begin position="368"/>
        <end position="387"/>
    </location>
</feature>
<dbReference type="GO" id="GO:0016757">
    <property type="term" value="F:glycosyltransferase activity"/>
    <property type="evidence" value="ECO:0007669"/>
    <property type="project" value="UniProtKB-KW"/>
</dbReference>
<keyword evidence="8" id="KW-0119">Carbohydrate metabolism</keyword>
<feature type="transmembrane region" description="Helical" evidence="10">
    <location>
        <begin position="661"/>
        <end position="690"/>
    </location>
</feature>
<dbReference type="InterPro" id="IPR029044">
    <property type="entry name" value="Nucleotide-diphossugar_trans"/>
</dbReference>
<dbReference type="EMBL" id="ML996566">
    <property type="protein sequence ID" value="KAF2762294.1"/>
    <property type="molecule type" value="Genomic_DNA"/>
</dbReference>
<dbReference type="InterPro" id="IPR001173">
    <property type="entry name" value="Glyco_trans_2-like"/>
</dbReference>
<dbReference type="GO" id="GO:0016020">
    <property type="term" value="C:membrane"/>
    <property type="evidence" value="ECO:0007669"/>
    <property type="project" value="UniProtKB-SubCell"/>
</dbReference>
<dbReference type="InterPro" id="IPR050321">
    <property type="entry name" value="Glycosyltr_2/OpgH_subfam"/>
</dbReference>
<keyword evidence="8" id="KW-0624">Polysaccharide degradation</keyword>
<evidence type="ECO:0000313" key="12">
    <source>
        <dbReference type="EMBL" id="KAF2762294.1"/>
    </source>
</evidence>
<keyword evidence="4" id="KW-0808">Transferase</keyword>
<keyword evidence="8" id="KW-0326">Glycosidase</keyword>
<feature type="transmembrane region" description="Helical" evidence="10">
    <location>
        <begin position="696"/>
        <end position="718"/>
    </location>
</feature>
<dbReference type="Pfam" id="PF01670">
    <property type="entry name" value="Glyco_hydro_12"/>
    <property type="match status" value="1"/>
</dbReference>
<dbReference type="SUPFAM" id="SSF53448">
    <property type="entry name" value="Nucleotide-diphospho-sugar transferases"/>
    <property type="match status" value="1"/>
</dbReference>
<keyword evidence="7 10" id="KW-0472">Membrane</keyword>
<dbReference type="CDD" id="cd06421">
    <property type="entry name" value="CESA_CelA_like"/>
    <property type="match status" value="1"/>
</dbReference>
<sequence>MPAPIDSSAVADEIQQVSLGDNVVQPGKQNIEDNSGTIGQTAAPLAARVQTLLKGGRENKVPKVPQEARSNSGDSGTNSVRSFDATPDLTHDQAGSRSSAYESQSDINTPLDGSVTQNNSYFPADPRLVRIRLDQIKRASGQNATPTESSADDNSVNTSSRAVSRPDSVDESQVPGQDEALVGRPVSRRWSITASDTNNENSDKAARASLRRSISSSQLNATAAAAAAATSTESDHHDWFADTARPKALVAPSAGPAPVVPGSTPHQQEGPIDIEDPESASAGAAVTVDEVATPAQTKGNYWPRFKAWYRRVYCPTESPPLVLPTAPTDAEKVLYLKTNRLGLHGIGVLAFCSLSAGMWLFVLSSVAFYWFGAFVAFLQLYMIVSYLTSVCGGEFNMEEHNKILAENPIDPVTAPDIDIYLPVCKEPMVILENTWNHVSALQYPEGKIKVWVLDDGADDNVKALATKFGYNYIVRDNRPHLKKAGNLRYAFARTEAPFFSIFDADFCPRPDFLLEIMPEHLANPDTCIVQTPQFFRTTTDQSWVEQGAGAIQEVFYRVVQTNRNKWGASVCVGSNAIYRRESLVEVGGTAEIGFSEDVHTGFYAMCRGWKLRYLPLCLACGVCPDTPRAYFSQQMRWAMGSTTLVTNPEFWKSPLNRMQKICFLCGLLYYSAVVLSIFMAPLPGMLLIWIRPEYVRYYNLAFAVPSVLYGLIIIRAWAKAEYGFNVQFIQQIQMYAYAAAIKKRILGRGLTWVASGDSKVHKSNEFREMRIVAWVWNTTIVGLTVAGIVYQTLGHRLHCVKNGGKVGHYGCVCKADLYKVPDSSPPAFSAIWHWLSAPPRVHAYPRLQYESDTLPIQISELQSLSVSLAWSMAPRSLDSSASKDPNTQPNADALAGIGTQANVVMDLFCDADRDRSAQPSQQMYEIMIWFARLGDASQPIGFAADANGILDMTLEGVDFTLYNGSNSNGQTVYSWVSPTIVTSFTGDVTPLIHALPRYGLIPYETYIGLVQFGTETYFASEEIVFEAEHFEAELTAVPGASGTGGGGGSGGLGVEPLPEQTDSAAVKIGMDAKNSLWTWATLGIGIAIASFGGGGMLVFLGL</sequence>
<keyword evidence="13" id="KW-1185">Reference proteome</keyword>
<evidence type="ECO:0000256" key="1">
    <source>
        <dbReference type="ARBA" id="ARBA00004141"/>
    </source>
</evidence>
<evidence type="ECO:0000256" key="9">
    <source>
        <dbReference type="SAM" id="MobiDB-lite"/>
    </source>
</evidence>
<keyword evidence="5 10" id="KW-0812">Transmembrane</keyword>
<evidence type="ECO:0000259" key="11">
    <source>
        <dbReference type="Pfam" id="PF00535"/>
    </source>
</evidence>
<evidence type="ECO:0000256" key="5">
    <source>
        <dbReference type="ARBA" id="ARBA00022692"/>
    </source>
</evidence>
<dbReference type="Pfam" id="PF00535">
    <property type="entry name" value="Glycos_transf_2"/>
    <property type="match status" value="1"/>
</dbReference>
<proteinExistence type="inferred from homology"/>
<comment type="subcellular location">
    <subcellularLocation>
        <location evidence="1">Membrane</location>
        <topology evidence="1">Multi-pass membrane protein</topology>
    </subcellularLocation>
</comment>
<evidence type="ECO:0000256" key="4">
    <source>
        <dbReference type="ARBA" id="ARBA00022679"/>
    </source>
</evidence>
<feature type="transmembrane region" description="Helical" evidence="10">
    <location>
        <begin position="771"/>
        <end position="790"/>
    </location>
</feature>
<feature type="compositionally biased region" description="Polar residues" evidence="9">
    <location>
        <begin position="93"/>
        <end position="108"/>
    </location>
</feature>
<evidence type="ECO:0000313" key="13">
    <source>
        <dbReference type="Proteomes" id="UP000799437"/>
    </source>
</evidence>
<dbReference type="InterPro" id="IPR002594">
    <property type="entry name" value="GH12"/>
</dbReference>
<evidence type="ECO:0000256" key="10">
    <source>
        <dbReference type="SAM" id="Phobius"/>
    </source>
</evidence>
<dbReference type="SUPFAM" id="SSF49899">
    <property type="entry name" value="Concanavalin A-like lectins/glucanases"/>
    <property type="match status" value="1"/>
</dbReference>
<dbReference type="InterPro" id="IPR013319">
    <property type="entry name" value="GH11/12"/>
</dbReference>
<evidence type="ECO:0000256" key="2">
    <source>
        <dbReference type="ARBA" id="ARBA00005519"/>
    </source>
</evidence>